<keyword evidence="5" id="KW-1185">Reference proteome</keyword>
<dbReference type="AlphaFoldDB" id="A0A8I3PGX7"/>
<dbReference type="Ensembl" id="ENSCAFT00845040845.1">
    <property type="protein sequence ID" value="ENSCAFP00845031982.1"/>
    <property type="gene ID" value="ENSCAFG00845023065.1"/>
</dbReference>
<dbReference type="Gene3D" id="3.30.1120.90">
    <property type="entry name" value="Nucleosome assembly protein"/>
    <property type="match status" value="1"/>
</dbReference>
<evidence type="ECO:0008006" key="6">
    <source>
        <dbReference type="Google" id="ProtNLM"/>
    </source>
</evidence>
<dbReference type="GO" id="GO:0006334">
    <property type="term" value="P:nucleosome assembly"/>
    <property type="evidence" value="ECO:0007669"/>
    <property type="project" value="InterPro"/>
</dbReference>
<evidence type="ECO:0000313" key="5">
    <source>
        <dbReference type="Proteomes" id="UP000805418"/>
    </source>
</evidence>
<dbReference type="PANTHER" id="PTHR11875">
    <property type="entry name" value="TESTIS-SPECIFIC Y-ENCODED PROTEIN"/>
    <property type="match status" value="1"/>
</dbReference>
<evidence type="ECO:0000256" key="3">
    <source>
        <dbReference type="SAM" id="MobiDB-lite"/>
    </source>
</evidence>
<feature type="compositionally biased region" description="Acidic residues" evidence="3">
    <location>
        <begin position="188"/>
        <end position="227"/>
    </location>
</feature>
<dbReference type="SUPFAM" id="SSF143113">
    <property type="entry name" value="NAP-like"/>
    <property type="match status" value="1"/>
</dbReference>
<dbReference type="GO" id="GO:0005634">
    <property type="term" value="C:nucleus"/>
    <property type="evidence" value="ECO:0007669"/>
    <property type="project" value="InterPro"/>
</dbReference>
<evidence type="ECO:0000256" key="1">
    <source>
        <dbReference type="ARBA" id="ARBA00009947"/>
    </source>
</evidence>
<feature type="compositionally biased region" description="Acidic residues" evidence="3">
    <location>
        <begin position="113"/>
        <end position="141"/>
    </location>
</feature>
<reference evidence="4" key="1">
    <citation type="submission" date="2020-03" db="EMBL/GenBank/DDBJ databases">
        <title>Long-read based genome assembly of a Labrador retriever dog.</title>
        <authorList>
            <person name="Eory L."/>
            <person name="Zhang W."/>
            <person name="Schoenebeck J."/>
        </authorList>
    </citation>
    <scope>NUCLEOTIDE SEQUENCE [LARGE SCALE GENOMIC DNA]</scope>
    <source>
        <strain evidence="4">Labrador retriever</strain>
    </source>
</reference>
<evidence type="ECO:0000313" key="4">
    <source>
        <dbReference type="Ensembl" id="ENSCAFP00845031860.1"/>
    </source>
</evidence>
<dbReference type="InterPro" id="IPR037231">
    <property type="entry name" value="NAP-like_sf"/>
</dbReference>
<reference evidence="4" key="2">
    <citation type="submission" date="2025-05" db="UniProtKB">
        <authorList>
            <consortium name="Ensembl"/>
        </authorList>
    </citation>
    <scope>IDENTIFICATION</scope>
    <source>
        <strain evidence="4">Boxer</strain>
    </source>
</reference>
<dbReference type="Proteomes" id="UP000805418">
    <property type="component" value="Unassembled WGS sequence"/>
</dbReference>
<feature type="region of interest" description="Disordered" evidence="3">
    <location>
        <begin position="93"/>
        <end position="251"/>
    </location>
</feature>
<protein>
    <recommendedName>
        <fullName evidence="6">TSPY</fullName>
    </recommendedName>
</protein>
<dbReference type="GeneTree" id="ENSGT00940000162417"/>
<evidence type="ECO:0000256" key="2">
    <source>
        <dbReference type="RuleBase" id="RU003876"/>
    </source>
</evidence>
<gene>
    <name evidence="4" type="primary">LOC119868772</name>
</gene>
<feature type="region of interest" description="Disordered" evidence="3">
    <location>
        <begin position="31"/>
        <end position="51"/>
    </location>
</feature>
<dbReference type="Ensembl" id="ENSCAFT00845040702.1">
    <property type="protein sequence ID" value="ENSCAFP00845031860.1"/>
    <property type="gene ID" value="ENSCAFG00845023065.1"/>
</dbReference>
<sequence>MESETGSREAGLAPASWPCFVLEWRLQAAGARGDVGTPRDEGTLQSLGVGTVEERVHEASAGRETEQAPLLVELVLAVEDAMVLVEVVDGAAADNREEAEEEGQREGESQAVGEEEECEHEEDSGEESEQGTQFEADDQEADEKKTDPEESDEETGTDDDEETEDDRPEVDDDSEQDDAEDVAMAHEEEGEAEEEAVMSETEYMLEEEANLQEEEHEPEEAMEEGQGEEGARELQDQQQGSEHPEAGPSPLECPLEALEALRADMEPTNGRGRRSFAPFQLRLGQRRHHRLQQRSAHMQGIRGFWAKAFGNHPQLSAVISEQDLRMLRFMTNLKVQEVTFPSACRRILLFFGKNSYFQNEVLVKEYVVSAAGYRASHSTPIQWSQHYEREAYRRQTHDNGLNFFNWFCGHHLAGSGRIAEVGPCDRLGQ</sequence>
<dbReference type="InterPro" id="IPR002164">
    <property type="entry name" value="NAP_family"/>
</dbReference>
<comment type="similarity">
    <text evidence="1 2">Belongs to the nucleosome assembly protein (NAP) family.</text>
</comment>
<accession>A0A8I3PGX7</accession>
<dbReference type="Pfam" id="PF00956">
    <property type="entry name" value="NAP"/>
    <property type="match status" value="1"/>
</dbReference>
<name>A0A8I3PGX7_CANLF</name>
<organism evidence="4 5">
    <name type="scientific">Canis lupus familiaris</name>
    <name type="common">Dog</name>
    <name type="synonym">Canis familiaris</name>
    <dbReference type="NCBI Taxonomy" id="9615"/>
    <lineage>
        <taxon>Eukaryota</taxon>
        <taxon>Metazoa</taxon>
        <taxon>Chordata</taxon>
        <taxon>Craniata</taxon>
        <taxon>Vertebrata</taxon>
        <taxon>Euteleostomi</taxon>
        <taxon>Mammalia</taxon>
        <taxon>Eutheria</taxon>
        <taxon>Laurasiatheria</taxon>
        <taxon>Carnivora</taxon>
        <taxon>Caniformia</taxon>
        <taxon>Canidae</taxon>
        <taxon>Canis</taxon>
    </lineage>
</organism>
<proteinExistence type="inferred from homology"/>
<feature type="compositionally biased region" description="Acidic residues" evidence="3">
    <location>
        <begin position="149"/>
        <end position="181"/>
    </location>
</feature>